<proteinExistence type="predicted"/>
<gene>
    <name evidence="1" type="ORF">JMA39_14125</name>
</gene>
<evidence type="ECO:0000313" key="2">
    <source>
        <dbReference type="Proteomes" id="UP000604898"/>
    </source>
</evidence>
<organism evidence="1 2">
    <name type="scientific">Shewanella schlegeliana</name>
    <dbReference type="NCBI Taxonomy" id="190308"/>
    <lineage>
        <taxon>Bacteria</taxon>
        <taxon>Pseudomonadati</taxon>
        <taxon>Pseudomonadota</taxon>
        <taxon>Gammaproteobacteria</taxon>
        <taxon>Alteromonadales</taxon>
        <taxon>Shewanellaceae</taxon>
        <taxon>Shewanella</taxon>
    </lineage>
</organism>
<comment type="caution">
    <text evidence="1">The sequence shown here is derived from an EMBL/GenBank/DDBJ whole genome shotgun (WGS) entry which is preliminary data.</text>
</comment>
<dbReference type="RefSeq" id="WP_202722502.1">
    <property type="nucleotide sequence ID" value="NZ_BPEX01000020.1"/>
</dbReference>
<keyword evidence="2" id="KW-1185">Reference proteome</keyword>
<dbReference type="Proteomes" id="UP000604898">
    <property type="component" value="Unassembled WGS sequence"/>
</dbReference>
<evidence type="ECO:0008006" key="3">
    <source>
        <dbReference type="Google" id="ProtNLM"/>
    </source>
</evidence>
<reference evidence="1 2" key="1">
    <citation type="submission" date="2021-01" db="EMBL/GenBank/DDBJ databases">
        <title>Genome sequence of Shewanella schlegeliana JCM 11561.</title>
        <authorList>
            <person name="Zhang H."/>
            <person name="Li C."/>
        </authorList>
    </citation>
    <scope>NUCLEOTIDE SEQUENCE [LARGE SCALE GENOMIC DNA]</scope>
    <source>
        <strain evidence="1 2">JCM 11561</strain>
    </source>
</reference>
<evidence type="ECO:0000313" key="1">
    <source>
        <dbReference type="EMBL" id="MBL4914242.1"/>
    </source>
</evidence>
<accession>A0ABS1T0D4</accession>
<dbReference type="EMBL" id="JAESVD010000008">
    <property type="protein sequence ID" value="MBL4914242.1"/>
    <property type="molecule type" value="Genomic_DNA"/>
</dbReference>
<name>A0ABS1T0D4_9GAMM</name>
<protein>
    <recommendedName>
        <fullName evidence="3">Lipoprotein</fullName>
    </recommendedName>
</protein>
<dbReference type="PROSITE" id="PS51257">
    <property type="entry name" value="PROKAR_LIPOPROTEIN"/>
    <property type="match status" value="1"/>
</dbReference>
<sequence length="108" mass="11921">MKNKLAFIALVSISVIGCSSSSSYEEKSVSGPYIGEGNKEYESLYHYGYYRGCKNAYVTAKKQTELYDSIKKDTALDGLQRFDDGWAAGQEACKDGVARSMYTLQASN</sequence>